<feature type="compositionally biased region" description="Basic and acidic residues" evidence="1">
    <location>
        <begin position="181"/>
        <end position="203"/>
    </location>
</feature>
<dbReference type="VEuPathDB" id="FungiDB:SI65_09929"/>
<evidence type="ECO:0000256" key="1">
    <source>
        <dbReference type="SAM" id="MobiDB-lite"/>
    </source>
</evidence>
<evidence type="ECO:0000313" key="2">
    <source>
        <dbReference type="EMBL" id="ODM14584.1"/>
    </source>
</evidence>
<organism evidence="2 3">
    <name type="scientific">Aspergillus cristatus</name>
    <name type="common">Chinese Fuzhuan brick tea-fermentation fungus</name>
    <name type="synonym">Eurotium cristatum</name>
    <dbReference type="NCBI Taxonomy" id="573508"/>
    <lineage>
        <taxon>Eukaryota</taxon>
        <taxon>Fungi</taxon>
        <taxon>Dikarya</taxon>
        <taxon>Ascomycota</taxon>
        <taxon>Pezizomycotina</taxon>
        <taxon>Eurotiomycetes</taxon>
        <taxon>Eurotiomycetidae</taxon>
        <taxon>Eurotiales</taxon>
        <taxon>Aspergillaceae</taxon>
        <taxon>Aspergillus</taxon>
        <taxon>Aspergillus subgen. Aspergillus</taxon>
    </lineage>
</organism>
<dbReference type="OrthoDB" id="4505339at2759"/>
<sequence length="299" mass="35041">MLKEEPLKKQTPKKEVTVKTYLEDDVRHNHAQFQGCCCGKHLPESNTQQQASQVKPQKRVPQPPQPPKASYQRGRHPFYKKPALPQTPDLPRYAQPVKLIWKQEQDQPQNQQAQKPDKKQVAKLKSQKKPQEKLQLPKDPTQDQLRRYRLERFYTECENPLQTQELPPNWAWYPYISRRVQQDEDQGKPPLEKDRLVHKKDSPDLPQEPGPAYRGRRPFDSDVQMSTSRIQPPQERPQQQTWESNYGVLTTMSSRASSGVDENSNDEWHSVMVHLTEEYRKMSLQIADIMAYECRPALS</sequence>
<name>A0A1E3B0Y3_ASPCR</name>
<dbReference type="Proteomes" id="UP000094569">
    <property type="component" value="Unassembled WGS sequence"/>
</dbReference>
<feature type="region of interest" description="Disordered" evidence="1">
    <location>
        <begin position="181"/>
        <end position="240"/>
    </location>
</feature>
<feature type="region of interest" description="Disordered" evidence="1">
    <location>
        <begin position="36"/>
        <end position="144"/>
    </location>
</feature>
<keyword evidence="3" id="KW-1185">Reference proteome</keyword>
<feature type="compositionally biased region" description="Low complexity" evidence="1">
    <location>
        <begin position="231"/>
        <end position="240"/>
    </location>
</feature>
<accession>A0A1E3B0Y3</accession>
<dbReference type="AlphaFoldDB" id="A0A1E3B0Y3"/>
<reference evidence="2 3" key="1">
    <citation type="journal article" date="2016" name="BMC Genomics">
        <title>Comparative genomic and transcriptomic analyses of the Fuzhuan brick tea-fermentation fungus Aspergillus cristatus.</title>
        <authorList>
            <person name="Ge Y."/>
            <person name="Wang Y."/>
            <person name="Liu Y."/>
            <person name="Tan Y."/>
            <person name="Ren X."/>
            <person name="Zhang X."/>
            <person name="Hyde K.D."/>
            <person name="Liu Y."/>
            <person name="Liu Z."/>
        </authorList>
    </citation>
    <scope>NUCLEOTIDE SEQUENCE [LARGE SCALE GENOMIC DNA]</scope>
    <source>
        <strain evidence="2 3">GZAAS20.1005</strain>
    </source>
</reference>
<comment type="caution">
    <text evidence="2">The sequence shown here is derived from an EMBL/GenBank/DDBJ whole genome shotgun (WGS) entry which is preliminary data.</text>
</comment>
<protein>
    <submittedName>
        <fullName evidence="2">Uncharacterized protein</fullName>
    </submittedName>
</protein>
<dbReference type="EMBL" id="JXNT01000023">
    <property type="protein sequence ID" value="ODM14584.1"/>
    <property type="molecule type" value="Genomic_DNA"/>
</dbReference>
<gene>
    <name evidence="2" type="ORF">SI65_09929</name>
</gene>
<proteinExistence type="predicted"/>
<evidence type="ECO:0000313" key="3">
    <source>
        <dbReference type="Proteomes" id="UP000094569"/>
    </source>
</evidence>
<feature type="compositionally biased region" description="Basic and acidic residues" evidence="1">
    <location>
        <begin position="129"/>
        <end position="144"/>
    </location>
</feature>